<evidence type="ECO:0000256" key="1">
    <source>
        <dbReference type="ARBA" id="ARBA00004127"/>
    </source>
</evidence>
<evidence type="ECO:0000256" key="3">
    <source>
        <dbReference type="ARBA" id="ARBA00022989"/>
    </source>
</evidence>
<dbReference type="Proteomes" id="UP000249547">
    <property type="component" value="Unassembled WGS sequence"/>
</dbReference>
<keyword evidence="3 7" id="KW-1133">Transmembrane helix</keyword>
<dbReference type="GO" id="GO:0005506">
    <property type="term" value="F:iron ion binding"/>
    <property type="evidence" value="ECO:0007669"/>
    <property type="project" value="InterPro"/>
</dbReference>
<dbReference type="GO" id="GO:0006643">
    <property type="term" value="P:membrane lipid metabolic process"/>
    <property type="evidence" value="ECO:0007669"/>
    <property type="project" value="TreeGrafter"/>
</dbReference>
<dbReference type="GO" id="GO:0050479">
    <property type="term" value="F:glyceryl-ether monooxygenase activity"/>
    <property type="evidence" value="ECO:0007669"/>
    <property type="project" value="TreeGrafter"/>
</dbReference>
<dbReference type="InterPro" id="IPR006694">
    <property type="entry name" value="Fatty_acid_hydroxylase"/>
</dbReference>
<evidence type="ECO:0000256" key="6">
    <source>
        <dbReference type="ARBA" id="ARBA00023136"/>
    </source>
</evidence>
<dbReference type="RefSeq" id="WP_111597940.1">
    <property type="nucleotide sequence ID" value="NZ_QLLL01000004.1"/>
</dbReference>
<evidence type="ECO:0000256" key="2">
    <source>
        <dbReference type="ARBA" id="ARBA00022692"/>
    </source>
</evidence>
<dbReference type="PANTHER" id="PTHR21624">
    <property type="entry name" value="STEROL DESATURASE-RELATED PROTEIN"/>
    <property type="match status" value="1"/>
</dbReference>
<sequence>MPPLNLIAFSIFGFLFFIGGEYLLSRFKGKNYFTFAESIANMNAGIAERLLDIFTTGLFFFVFKYIYEHWAFFHIPNNVVTWFALFLFTDFIWYWYHRFGHEVNILWAAHVVHHQSEDFNYTVAARITVFQAFARSIFWAFLPLMGFSPYMISVMLLIHGVYPFFIHTRTIGKLGWLEYIFVTPSHHRVHHSSNEQYLDKNYGDVFIIWDKLFGTFAKEDEPCRYGLTKPINSYSFLWQHFHFILELYVSCKRTKGFGEKLKVVFGKPDKVDENIRPILEKRWLTGPLTSAPYTKLQRVYIFAQTGLSIALLFFATLFSEEMPVLLNWLVVVFILTSLVNTGAMLEQRVWVFYLEYVRVVLILITIIIYFPNLYVFASVLFIAGLITFYFKSIQDYYERWLIS</sequence>
<keyword evidence="5" id="KW-0443">Lipid metabolism</keyword>
<dbReference type="OrthoDB" id="9770329at2"/>
<proteinExistence type="predicted"/>
<feature type="transmembrane region" description="Helical" evidence="7">
    <location>
        <begin position="6"/>
        <end position="25"/>
    </location>
</feature>
<feature type="domain" description="Fatty acid hydroxylase" evidence="8">
    <location>
        <begin position="83"/>
        <end position="215"/>
    </location>
</feature>
<organism evidence="9 10">
    <name type="scientific">Chitinophaga skermanii</name>
    <dbReference type="NCBI Taxonomy" id="331697"/>
    <lineage>
        <taxon>Bacteria</taxon>
        <taxon>Pseudomonadati</taxon>
        <taxon>Bacteroidota</taxon>
        <taxon>Chitinophagia</taxon>
        <taxon>Chitinophagales</taxon>
        <taxon>Chitinophagaceae</taxon>
        <taxon>Chitinophaga</taxon>
    </lineage>
</organism>
<feature type="transmembrane region" description="Helical" evidence="7">
    <location>
        <begin position="325"/>
        <end position="343"/>
    </location>
</feature>
<evidence type="ECO:0000256" key="7">
    <source>
        <dbReference type="SAM" id="Phobius"/>
    </source>
</evidence>
<keyword evidence="2 7" id="KW-0812">Transmembrane</keyword>
<dbReference type="InterPro" id="IPR051689">
    <property type="entry name" value="Sterol_desaturase/TMEM195"/>
</dbReference>
<dbReference type="AlphaFoldDB" id="A0A327QPR2"/>
<protein>
    <submittedName>
        <fullName evidence="9">Sterol desaturase/sphingolipid hydroxylase (Fatty acid hydroxylase superfamily)</fullName>
    </submittedName>
</protein>
<keyword evidence="10" id="KW-1185">Reference proteome</keyword>
<feature type="transmembrane region" description="Helical" evidence="7">
    <location>
        <begin position="299"/>
        <end position="319"/>
    </location>
</feature>
<dbReference type="EMBL" id="QLLL01000004">
    <property type="protein sequence ID" value="RAJ05343.1"/>
    <property type="molecule type" value="Genomic_DNA"/>
</dbReference>
<feature type="transmembrane region" description="Helical" evidence="7">
    <location>
        <begin position="147"/>
        <end position="166"/>
    </location>
</feature>
<dbReference type="GO" id="GO:0008610">
    <property type="term" value="P:lipid biosynthetic process"/>
    <property type="evidence" value="ECO:0007669"/>
    <property type="project" value="InterPro"/>
</dbReference>
<evidence type="ECO:0000313" key="9">
    <source>
        <dbReference type="EMBL" id="RAJ05343.1"/>
    </source>
</evidence>
<gene>
    <name evidence="9" type="ORF">LX64_02500</name>
</gene>
<dbReference type="GO" id="GO:0012505">
    <property type="term" value="C:endomembrane system"/>
    <property type="evidence" value="ECO:0007669"/>
    <property type="project" value="UniProtKB-SubCell"/>
</dbReference>
<evidence type="ECO:0000313" key="10">
    <source>
        <dbReference type="Proteomes" id="UP000249547"/>
    </source>
</evidence>
<accession>A0A327QPR2</accession>
<keyword evidence="4" id="KW-0560">Oxidoreductase</keyword>
<name>A0A327QPR2_9BACT</name>
<reference evidence="9 10" key="1">
    <citation type="submission" date="2018-06" db="EMBL/GenBank/DDBJ databases">
        <title>Genomic Encyclopedia of Archaeal and Bacterial Type Strains, Phase II (KMG-II): from individual species to whole genera.</title>
        <authorList>
            <person name="Goeker M."/>
        </authorList>
    </citation>
    <scope>NUCLEOTIDE SEQUENCE [LARGE SCALE GENOMIC DNA]</scope>
    <source>
        <strain evidence="9 10">DSM 23857</strain>
    </source>
</reference>
<comment type="caution">
    <text evidence="9">The sequence shown here is derived from an EMBL/GenBank/DDBJ whole genome shotgun (WGS) entry which is preliminary data.</text>
</comment>
<comment type="subcellular location">
    <subcellularLocation>
        <location evidence="1">Endomembrane system</location>
        <topology evidence="1">Multi-pass membrane protein</topology>
    </subcellularLocation>
</comment>
<evidence type="ECO:0000259" key="8">
    <source>
        <dbReference type="Pfam" id="PF04116"/>
    </source>
</evidence>
<evidence type="ECO:0000256" key="4">
    <source>
        <dbReference type="ARBA" id="ARBA00023002"/>
    </source>
</evidence>
<feature type="transmembrane region" description="Helical" evidence="7">
    <location>
        <begin position="374"/>
        <end position="390"/>
    </location>
</feature>
<feature type="transmembrane region" description="Helical" evidence="7">
    <location>
        <begin position="79"/>
        <end position="96"/>
    </location>
</feature>
<dbReference type="Pfam" id="PF04116">
    <property type="entry name" value="FA_hydroxylase"/>
    <property type="match status" value="1"/>
</dbReference>
<keyword evidence="6 7" id="KW-0472">Membrane</keyword>
<dbReference type="PANTHER" id="PTHR21624:SF1">
    <property type="entry name" value="ALKYLGLYCEROL MONOOXYGENASE"/>
    <property type="match status" value="1"/>
</dbReference>
<feature type="transmembrane region" description="Helical" evidence="7">
    <location>
        <begin position="46"/>
        <end position="67"/>
    </location>
</feature>
<evidence type="ECO:0000256" key="5">
    <source>
        <dbReference type="ARBA" id="ARBA00023098"/>
    </source>
</evidence>
<dbReference type="GO" id="GO:0016020">
    <property type="term" value="C:membrane"/>
    <property type="evidence" value="ECO:0007669"/>
    <property type="project" value="GOC"/>
</dbReference>